<evidence type="ECO:0000256" key="3">
    <source>
        <dbReference type="ARBA" id="ARBA00022692"/>
    </source>
</evidence>
<accession>A0ABT0RDR5</accession>
<organism evidence="7 8">
    <name type="scientific">Sphingomonas anseongensis</name>
    <dbReference type="NCBI Taxonomy" id="2908207"/>
    <lineage>
        <taxon>Bacteria</taxon>
        <taxon>Pseudomonadati</taxon>
        <taxon>Pseudomonadota</taxon>
        <taxon>Alphaproteobacteria</taxon>
        <taxon>Sphingomonadales</taxon>
        <taxon>Sphingomonadaceae</taxon>
        <taxon>Sphingomonas</taxon>
    </lineage>
</organism>
<feature type="transmembrane region" description="Helical" evidence="6">
    <location>
        <begin position="44"/>
        <end position="64"/>
    </location>
</feature>
<keyword evidence="2" id="KW-1003">Cell membrane</keyword>
<gene>
    <name evidence="7" type="ORF">LZ519_03490</name>
</gene>
<feature type="transmembrane region" description="Helical" evidence="6">
    <location>
        <begin position="147"/>
        <end position="168"/>
    </location>
</feature>
<dbReference type="PANTHER" id="PTHR42770">
    <property type="entry name" value="AMINO ACID TRANSPORTER-RELATED"/>
    <property type="match status" value="1"/>
</dbReference>
<protein>
    <submittedName>
        <fullName evidence="7">APC family permease</fullName>
    </submittedName>
</protein>
<proteinExistence type="predicted"/>
<sequence length="433" mass="44901">MSEERTPRMLGPWMTLALVIGGVIGSGIFYLPIALAPLGGSVPIGWLISGIGIMAMAYCASRIVSPDGGGLQAYVEHELGPGVGFIVTWMTWCSTWVGIPAVALAASAALGTAFPLVARHLVVMSFLFTTIFALINLRGIRATGEVAIVTVLIKVLPLAAVIAIAAMLGASGGPVHPINVPPPTFGNIATASALCLFALTGFEFAMSPVGKIHEPEKNLARSLLFGLAAIAVLYLLVTLSLSLIMPNSAIAKSIAPFPEAIGTYWGGTAAILAAAAMGISALGTLNAALLAVGEMLYSMALRRDMPAIFDRTNRYNAPWVAQLAGVVLGFILLGLNAAKGTTQLFTFITLLAADAVLYLYSAAAIAAAIKDRRPLTTIAAAVGLVFVVYAFYGSGLEAFLLSLALLAAGGVLYFFRKPSTIPVPEVAEGAPRE</sequence>
<keyword evidence="8" id="KW-1185">Reference proteome</keyword>
<feature type="transmembrane region" description="Helical" evidence="6">
    <location>
        <begin position="222"/>
        <end position="244"/>
    </location>
</feature>
<feature type="transmembrane region" description="Helical" evidence="6">
    <location>
        <begin position="188"/>
        <end position="210"/>
    </location>
</feature>
<dbReference type="Proteomes" id="UP001165343">
    <property type="component" value="Unassembled WGS sequence"/>
</dbReference>
<feature type="transmembrane region" description="Helical" evidence="6">
    <location>
        <begin position="12"/>
        <end position="32"/>
    </location>
</feature>
<feature type="transmembrane region" description="Helical" evidence="6">
    <location>
        <begin position="85"/>
        <end position="110"/>
    </location>
</feature>
<feature type="transmembrane region" description="Helical" evidence="6">
    <location>
        <begin position="116"/>
        <end position="135"/>
    </location>
</feature>
<evidence type="ECO:0000256" key="6">
    <source>
        <dbReference type="SAM" id="Phobius"/>
    </source>
</evidence>
<evidence type="ECO:0000256" key="1">
    <source>
        <dbReference type="ARBA" id="ARBA00004651"/>
    </source>
</evidence>
<evidence type="ECO:0000313" key="7">
    <source>
        <dbReference type="EMBL" id="MCL6678381.1"/>
    </source>
</evidence>
<dbReference type="RefSeq" id="WP_249867338.1">
    <property type="nucleotide sequence ID" value="NZ_JAMGBC010000001.1"/>
</dbReference>
<comment type="caution">
    <text evidence="7">The sequence shown here is derived from an EMBL/GenBank/DDBJ whole genome shotgun (WGS) entry which is preliminary data.</text>
</comment>
<keyword evidence="4 6" id="KW-1133">Transmembrane helix</keyword>
<feature type="transmembrane region" description="Helical" evidence="6">
    <location>
        <begin position="264"/>
        <end position="297"/>
    </location>
</feature>
<dbReference type="PIRSF" id="PIRSF006060">
    <property type="entry name" value="AA_transporter"/>
    <property type="match status" value="1"/>
</dbReference>
<evidence type="ECO:0000313" key="8">
    <source>
        <dbReference type="Proteomes" id="UP001165343"/>
    </source>
</evidence>
<evidence type="ECO:0000256" key="4">
    <source>
        <dbReference type="ARBA" id="ARBA00022989"/>
    </source>
</evidence>
<feature type="transmembrane region" description="Helical" evidence="6">
    <location>
        <begin position="398"/>
        <end position="415"/>
    </location>
</feature>
<feature type="transmembrane region" description="Helical" evidence="6">
    <location>
        <begin position="344"/>
        <end position="368"/>
    </location>
</feature>
<name>A0ABT0RDR5_9SPHN</name>
<evidence type="ECO:0000256" key="5">
    <source>
        <dbReference type="ARBA" id="ARBA00023136"/>
    </source>
</evidence>
<dbReference type="InterPro" id="IPR050367">
    <property type="entry name" value="APC_superfamily"/>
</dbReference>
<comment type="subcellular location">
    <subcellularLocation>
        <location evidence="1">Cell membrane</location>
        <topology evidence="1">Multi-pass membrane protein</topology>
    </subcellularLocation>
</comment>
<reference evidence="7" key="1">
    <citation type="submission" date="2022-05" db="EMBL/GenBank/DDBJ databases">
        <authorList>
            <person name="Jo J.-H."/>
            <person name="Im W.-T."/>
        </authorList>
    </citation>
    <scope>NUCLEOTIDE SEQUENCE</scope>
    <source>
        <strain evidence="7">RG327</strain>
    </source>
</reference>
<dbReference type="Pfam" id="PF13520">
    <property type="entry name" value="AA_permease_2"/>
    <property type="match status" value="1"/>
</dbReference>
<keyword evidence="3 6" id="KW-0812">Transmembrane</keyword>
<feature type="transmembrane region" description="Helical" evidence="6">
    <location>
        <begin position="375"/>
        <end position="392"/>
    </location>
</feature>
<dbReference type="InterPro" id="IPR002293">
    <property type="entry name" value="AA/rel_permease1"/>
</dbReference>
<keyword evidence="5 6" id="KW-0472">Membrane</keyword>
<evidence type="ECO:0000256" key="2">
    <source>
        <dbReference type="ARBA" id="ARBA00022475"/>
    </source>
</evidence>
<feature type="transmembrane region" description="Helical" evidence="6">
    <location>
        <begin position="317"/>
        <end position="338"/>
    </location>
</feature>
<dbReference type="EMBL" id="JAMGBC010000001">
    <property type="protein sequence ID" value="MCL6678381.1"/>
    <property type="molecule type" value="Genomic_DNA"/>
</dbReference>
<dbReference type="Gene3D" id="1.20.1740.10">
    <property type="entry name" value="Amino acid/polyamine transporter I"/>
    <property type="match status" value="1"/>
</dbReference>
<dbReference type="PANTHER" id="PTHR42770:SF7">
    <property type="entry name" value="MEMBRANE PROTEIN"/>
    <property type="match status" value="1"/>
</dbReference>